<dbReference type="FunFam" id="3.40.50.10860:FF:000006">
    <property type="entry name" value="Shikimate dehydrogenase (NADP(+))"/>
    <property type="match status" value="1"/>
</dbReference>
<dbReference type="InterPro" id="IPR011342">
    <property type="entry name" value="Shikimate_DH"/>
</dbReference>
<name>A0A0W0X4K4_9GAMM</name>
<comment type="caution">
    <text evidence="8">Lacks conserved residue(s) required for the propagation of feature annotation.</text>
</comment>
<evidence type="ECO:0000256" key="3">
    <source>
        <dbReference type="ARBA" id="ARBA00022605"/>
    </source>
</evidence>
<evidence type="ECO:0000256" key="5">
    <source>
        <dbReference type="ARBA" id="ARBA00023002"/>
    </source>
</evidence>
<feature type="binding site" evidence="8">
    <location>
        <position position="209"/>
    </location>
    <ligand>
        <name>NADP(+)</name>
        <dbReference type="ChEBI" id="CHEBI:58349"/>
    </ligand>
</feature>
<feature type="binding site" evidence="8">
    <location>
        <position position="102"/>
    </location>
    <ligand>
        <name>shikimate</name>
        <dbReference type="ChEBI" id="CHEBI:36208"/>
    </ligand>
</feature>
<dbReference type="GO" id="GO:0008652">
    <property type="term" value="P:amino acid biosynthetic process"/>
    <property type="evidence" value="ECO:0007669"/>
    <property type="project" value="UniProtKB-KW"/>
</dbReference>
<dbReference type="SUPFAM" id="SSF53223">
    <property type="entry name" value="Aminoacid dehydrogenase-like, N-terminal domain"/>
    <property type="match status" value="1"/>
</dbReference>
<keyword evidence="6 8" id="KW-0057">Aromatic amino acid biosynthesis</keyword>
<keyword evidence="4 8" id="KW-0521">NADP</keyword>
<evidence type="ECO:0000256" key="7">
    <source>
        <dbReference type="ARBA" id="ARBA00049442"/>
    </source>
</evidence>
<feature type="binding site" evidence="8">
    <location>
        <position position="62"/>
    </location>
    <ligand>
        <name>shikimate</name>
        <dbReference type="ChEBI" id="CHEBI:36208"/>
    </ligand>
</feature>
<evidence type="ECO:0000256" key="2">
    <source>
        <dbReference type="ARBA" id="ARBA00012962"/>
    </source>
</evidence>
<evidence type="ECO:0000256" key="6">
    <source>
        <dbReference type="ARBA" id="ARBA00023141"/>
    </source>
</evidence>
<feature type="binding site" evidence="8">
    <location>
        <begin position="149"/>
        <end position="154"/>
    </location>
    <ligand>
        <name>NADP(+)</name>
        <dbReference type="ChEBI" id="CHEBI:58349"/>
    </ligand>
</feature>
<dbReference type="InterPro" id="IPR013708">
    <property type="entry name" value="Shikimate_DH-bd_N"/>
</dbReference>
<proteinExistence type="inferred from homology"/>
<dbReference type="CDD" id="cd01065">
    <property type="entry name" value="NAD_bind_Shikimate_DH"/>
    <property type="match status" value="1"/>
</dbReference>
<dbReference type="InterPro" id="IPR036291">
    <property type="entry name" value="NAD(P)-bd_dom_sf"/>
</dbReference>
<dbReference type="GO" id="GO:0005829">
    <property type="term" value="C:cytosol"/>
    <property type="evidence" value="ECO:0007669"/>
    <property type="project" value="TreeGrafter"/>
</dbReference>
<feature type="binding site" evidence="8">
    <location>
        <position position="240"/>
    </location>
    <ligand>
        <name>shikimate</name>
        <dbReference type="ChEBI" id="CHEBI:36208"/>
    </ligand>
</feature>
<dbReference type="InterPro" id="IPR041121">
    <property type="entry name" value="SDH_C"/>
</dbReference>
<evidence type="ECO:0000259" key="11">
    <source>
        <dbReference type="Pfam" id="PF18317"/>
    </source>
</evidence>
<keyword evidence="5 8" id="KW-0560">Oxidoreductase</keyword>
<comment type="caution">
    <text evidence="12">The sequence shown here is derived from an EMBL/GenBank/DDBJ whole genome shotgun (WGS) entry which is preliminary data.</text>
</comment>
<comment type="function">
    <text evidence="8">Involved in the biosynthesis of the chorismate, which leads to the biosynthesis of aromatic amino acids. Catalyzes the reversible NADPH linked reduction of 3-dehydroshikimate (DHSA) to yield shikimate (SA).</text>
</comment>
<dbReference type="GO" id="GO:0009073">
    <property type="term" value="P:aromatic amino acid family biosynthetic process"/>
    <property type="evidence" value="ECO:0007669"/>
    <property type="project" value="UniProtKB-KW"/>
</dbReference>
<dbReference type="AlphaFoldDB" id="A0A0W0X4K4"/>
<dbReference type="PATRIC" id="fig|29423.5.peg.1007"/>
<feature type="binding site" evidence="8">
    <location>
        <position position="233"/>
    </location>
    <ligand>
        <name>NADP(+)</name>
        <dbReference type="ChEBI" id="CHEBI:58349"/>
    </ligand>
</feature>
<dbReference type="InterPro" id="IPR046346">
    <property type="entry name" value="Aminoacid_DH-like_N_sf"/>
</dbReference>
<dbReference type="Gene3D" id="3.40.50.10860">
    <property type="entry name" value="Leucine Dehydrogenase, chain A, domain 1"/>
    <property type="match status" value="1"/>
</dbReference>
<feature type="binding site" evidence="8">
    <location>
        <position position="87"/>
    </location>
    <ligand>
        <name>shikimate</name>
        <dbReference type="ChEBI" id="CHEBI:36208"/>
    </ligand>
</feature>
<dbReference type="NCBIfam" id="NF001310">
    <property type="entry name" value="PRK00258.1-2"/>
    <property type="match status" value="1"/>
</dbReference>
<feature type="active site" description="Proton acceptor" evidence="8">
    <location>
        <position position="66"/>
    </location>
</feature>
<evidence type="ECO:0000313" key="13">
    <source>
        <dbReference type="Proteomes" id="UP000054858"/>
    </source>
</evidence>
<comment type="catalytic activity">
    <reaction evidence="7 8">
        <text>shikimate + NADP(+) = 3-dehydroshikimate + NADPH + H(+)</text>
        <dbReference type="Rhea" id="RHEA:17737"/>
        <dbReference type="ChEBI" id="CHEBI:15378"/>
        <dbReference type="ChEBI" id="CHEBI:16630"/>
        <dbReference type="ChEBI" id="CHEBI:36208"/>
        <dbReference type="ChEBI" id="CHEBI:57783"/>
        <dbReference type="ChEBI" id="CHEBI:58349"/>
        <dbReference type="EC" id="1.1.1.25"/>
    </reaction>
</comment>
<dbReference type="InterPro" id="IPR022893">
    <property type="entry name" value="Shikimate_DH_fam"/>
</dbReference>
<dbReference type="GO" id="GO:0019632">
    <property type="term" value="P:shikimate metabolic process"/>
    <property type="evidence" value="ECO:0007669"/>
    <property type="project" value="InterPro"/>
</dbReference>
<organism evidence="12 13">
    <name type="scientific">Legionella oakridgensis</name>
    <dbReference type="NCBI Taxonomy" id="29423"/>
    <lineage>
        <taxon>Bacteria</taxon>
        <taxon>Pseudomonadati</taxon>
        <taxon>Pseudomonadota</taxon>
        <taxon>Gammaproteobacteria</taxon>
        <taxon>Legionellales</taxon>
        <taxon>Legionellaceae</taxon>
        <taxon>Legionella</taxon>
    </lineage>
</organism>
<feature type="binding site" evidence="8">
    <location>
        <position position="211"/>
    </location>
    <ligand>
        <name>shikimate</name>
        <dbReference type="ChEBI" id="CHEBI:36208"/>
    </ligand>
</feature>
<feature type="binding site" evidence="8">
    <location>
        <begin position="125"/>
        <end position="129"/>
    </location>
    <ligand>
        <name>NADP(+)</name>
        <dbReference type="ChEBI" id="CHEBI:58349"/>
    </ligand>
</feature>
<gene>
    <name evidence="8 12" type="primary">aroE</name>
    <name evidence="12" type="ORF">Loak_0957</name>
</gene>
<evidence type="ECO:0000259" key="9">
    <source>
        <dbReference type="Pfam" id="PF01488"/>
    </source>
</evidence>
<accession>A0A0W0X4K4</accession>
<dbReference type="GO" id="GO:0004764">
    <property type="term" value="F:shikimate 3-dehydrogenase (NADP+) activity"/>
    <property type="evidence" value="ECO:0007669"/>
    <property type="project" value="UniProtKB-UniRule"/>
</dbReference>
<protein>
    <recommendedName>
        <fullName evidence="2 8">Shikimate dehydrogenase (NADP(+))</fullName>
        <shortName evidence="8">SDH</shortName>
        <ecNumber evidence="2 8">1.1.1.25</ecNumber>
    </recommendedName>
</protein>
<dbReference type="EC" id="1.1.1.25" evidence="2 8"/>
<dbReference type="EMBL" id="LNYP01000019">
    <property type="protein sequence ID" value="KTD39531.1"/>
    <property type="molecule type" value="Genomic_DNA"/>
</dbReference>
<evidence type="ECO:0000256" key="4">
    <source>
        <dbReference type="ARBA" id="ARBA00022857"/>
    </source>
</evidence>
<evidence type="ECO:0000256" key="1">
    <source>
        <dbReference type="ARBA" id="ARBA00004871"/>
    </source>
</evidence>
<dbReference type="PANTHER" id="PTHR21089:SF1">
    <property type="entry name" value="BIFUNCTIONAL 3-DEHYDROQUINATE DEHYDRATASE_SHIKIMATE DEHYDROGENASE, CHLOROPLASTIC"/>
    <property type="match status" value="1"/>
</dbReference>
<dbReference type="Gene3D" id="3.40.50.720">
    <property type="entry name" value="NAD(P)-binding Rossmann-like Domain"/>
    <property type="match status" value="1"/>
</dbReference>
<dbReference type="Pfam" id="PF18317">
    <property type="entry name" value="SDH_C"/>
    <property type="match status" value="1"/>
</dbReference>
<dbReference type="UniPathway" id="UPA00053">
    <property type="reaction ID" value="UER00087"/>
</dbReference>
<evidence type="ECO:0000256" key="8">
    <source>
        <dbReference type="HAMAP-Rule" id="MF_00222"/>
    </source>
</evidence>
<dbReference type="GO" id="GO:0009423">
    <property type="term" value="P:chorismate biosynthetic process"/>
    <property type="evidence" value="ECO:0007669"/>
    <property type="project" value="UniProtKB-UniRule"/>
</dbReference>
<feature type="domain" description="Shikimate dehydrogenase substrate binding N-terminal" evidence="10">
    <location>
        <begin position="7"/>
        <end position="89"/>
    </location>
</feature>
<dbReference type="InterPro" id="IPR006151">
    <property type="entry name" value="Shikm_DH/Glu-tRNA_Rdtase"/>
</dbReference>
<dbReference type="Proteomes" id="UP000054858">
    <property type="component" value="Unassembled WGS sequence"/>
</dbReference>
<dbReference type="SUPFAM" id="SSF51735">
    <property type="entry name" value="NAD(P)-binding Rossmann-fold domains"/>
    <property type="match status" value="1"/>
</dbReference>
<dbReference type="NCBIfam" id="TIGR00507">
    <property type="entry name" value="aroE"/>
    <property type="match status" value="1"/>
</dbReference>
<dbReference type="PANTHER" id="PTHR21089">
    <property type="entry name" value="SHIKIMATE DEHYDROGENASE"/>
    <property type="match status" value="1"/>
</dbReference>
<feature type="domain" description="SDH C-terminal" evidence="11">
    <location>
        <begin position="233"/>
        <end position="254"/>
    </location>
</feature>
<feature type="binding site" evidence="8">
    <location>
        <begin position="15"/>
        <end position="17"/>
    </location>
    <ligand>
        <name>shikimate</name>
        <dbReference type="ChEBI" id="CHEBI:36208"/>
    </ligand>
</feature>
<evidence type="ECO:0000259" key="10">
    <source>
        <dbReference type="Pfam" id="PF08501"/>
    </source>
</evidence>
<feature type="domain" description="Quinate/shikimate 5-dehydrogenase/glutamyl-tRNA reductase" evidence="9">
    <location>
        <begin position="115"/>
        <end position="187"/>
    </location>
</feature>
<evidence type="ECO:0000313" key="12">
    <source>
        <dbReference type="EMBL" id="KTD39531.1"/>
    </source>
</evidence>
<comment type="subunit">
    <text evidence="8">Homodimer.</text>
</comment>
<dbReference type="RefSeq" id="WP_025386598.1">
    <property type="nucleotide sequence ID" value="NZ_LCUA01000007.1"/>
</dbReference>
<dbReference type="Pfam" id="PF08501">
    <property type="entry name" value="Shikimate_dh_N"/>
    <property type="match status" value="1"/>
</dbReference>
<comment type="pathway">
    <text evidence="1 8">Metabolic intermediate biosynthesis; chorismate biosynthesis; chorismate from D-erythrose 4-phosphate and phosphoenolpyruvate: step 4/7.</text>
</comment>
<dbReference type="Pfam" id="PF01488">
    <property type="entry name" value="Shikimate_DH"/>
    <property type="match status" value="1"/>
</dbReference>
<reference evidence="12 13" key="1">
    <citation type="submission" date="2015-11" db="EMBL/GenBank/DDBJ databases">
        <title>Genomic analysis of 38 Legionella species identifies large and diverse effector repertoires.</title>
        <authorList>
            <person name="Burstein D."/>
            <person name="Amaro F."/>
            <person name="Zusman T."/>
            <person name="Lifshitz Z."/>
            <person name="Cohen O."/>
            <person name="Gilbert J.A."/>
            <person name="Pupko T."/>
            <person name="Shuman H.A."/>
            <person name="Segal G."/>
        </authorList>
    </citation>
    <scope>NUCLEOTIDE SEQUENCE [LARGE SCALE GENOMIC DNA]</scope>
    <source>
        <strain evidence="12 13">Oak Ridge-10</strain>
    </source>
</reference>
<sequence>MLARYAVMGNPIHHSLSPIIHETFAKQTNRALVYERILIDESKFEQQVQDFFRMGGKGLNITLPCKQRAFAMSAEFTQRCFEAGAANTLWMQHGKLYADNTDGVGLLRDLAHSIDIRGHSVLVIGAGGAARGILAPLLSMQPARLTVVNRTLEKAMALQKQFMHVDCCGFSELTESYDVIINATSSSLQCRDLPIPPVVMKKQPFCYDLAYRLKEATPFVAWARQKGCRATDGLGMLVEQAAEAFFIWHGVMPEALSVLNDLRTSGEKRLDCRF</sequence>
<dbReference type="GO" id="GO:0050661">
    <property type="term" value="F:NADP binding"/>
    <property type="evidence" value="ECO:0007669"/>
    <property type="project" value="InterPro"/>
</dbReference>
<comment type="similarity">
    <text evidence="8">Belongs to the shikimate dehydrogenase family.</text>
</comment>
<keyword evidence="3 8" id="KW-0028">Amino-acid biosynthesis</keyword>
<dbReference type="HAMAP" id="MF_00222">
    <property type="entry name" value="Shikimate_DH_AroE"/>
    <property type="match status" value="1"/>
</dbReference>